<comment type="caution">
    <text evidence="6">The sequence shown here is derived from an EMBL/GenBank/DDBJ whole genome shotgun (WGS) entry which is preliminary data.</text>
</comment>
<gene>
    <name evidence="6" type="primary">comR</name>
    <name evidence="6" type="ORF">ENSA7_07600</name>
</gene>
<dbReference type="AlphaFoldDB" id="A0A2S9YWP0"/>
<evidence type="ECO:0000313" key="6">
    <source>
        <dbReference type="EMBL" id="PRQ09518.1"/>
    </source>
</evidence>
<keyword evidence="2 4" id="KW-0238">DNA-binding</keyword>
<protein>
    <submittedName>
        <fullName evidence="6">HTH-type transcriptional repressor ComR</fullName>
    </submittedName>
</protein>
<evidence type="ECO:0000256" key="1">
    <source>
        <dbReference type="ARBA" id="ARBA00023015"/>
    </source>
</evidence>
<keyword evidence="3" id="KW-0804">Transcription</keyword>
<accession>A0A2S9YWP0</accession>
<name>A0A2S9YWP0_9BACT</name>
<keyword evidence="1" id="KW-0805">Transcription regulation</keyword>
<feature type="domain" description="HTH tetR-type" evidence="5">
    <location>
        <begin position="6"/>
        <end position="66"/>
    </location>
</feature>
<dbReference type="InterPro" id="IPR036271">
    <property type="entry name" value="Tet_transcr_reg_TetR-rel_C_sf"/>
</dbReference>
<dbReference type="PROSITE" id="PS50977">
    <property type="entry name" value="HTH_TETR_2"/>
    <property type="match status" value="1"/>
</dbReference>
<evidence type="ECO:0000256" key="2">
    <source>
        <dbReference type="ARBA" id="ARBA00023125"/>
    </source>
</evidence>
<evidence type="ECO:0000259" key="5">
    <source>
        <dbReference type="PROSITE" id="PS50977"/>
    </source>
</evidence>
<evidence type="ECO:0000256" key="4">
    <source>
        <dbReference type="PROSITE-ProRule" id="PRU00335"/>
    </source>
</evidence>
<dbReference type="Gene3D" id="1.10.10.60">
    <property type="entry name" value="Homeodomain-like"/>
    <property type="match status" value="1"/>
</dbReference>
<dbReference type="EMBL" id="PVNL01000019">
    <property type="protein sequence ID" value="PRQ09518.1"/>
    <property type="molecule type" value="Genomic_DNA"/>
</dbReference>
<reference evidence="6 7" key="1">
    <citation type="submission" date="2018-03" db="EMBL/GenBank/DDBJ databases">
        <title>Draft Genome Sequences of the Obligatory Marine Myxobacteria Enhygromyxa salina SWB007.</title>
        <authorList>
            <person name="Poehlein A."/>
            <person name="Moghaddam J.A."/>
            <person name="Harms H."/>
            <person name="Alanjari M."/>
            <person name="Koenig G.M."/>
            <person name="Daniel R."/>
            <person name="Schaeberle T.F."/>
        </authorList>
    </citation>
    <scope>NUCLEOTIDE SEQUENCE [LARGE SCALE GENOMIC DNA]</scope>
    <source>
        <strain evidence="6 7">SWB007</strain>
    </source>
</reference>
<sequence length="194" mass="21843">MPRAKAFDPDLVLDRAIELFWRRGYEGASMAKLLEFMGISRQSLYDTFGDKHRLFLAAIDRYCVNLRSEFERIVSAQASGTAGIRAGFDWVRSEVVEHPEHRSCLMANSALELGQRDPELRARVAEHLLEIEEVFFTALERDSVTGELNGRRDNRALARFLTNSMYGLGVLSRGGASQMAVRDTIETTLSVLTV</sequence>
<dbReference type="SUPFAM" id="SSF46689">
    <property type="entry name" value="Homeodomain-like"/>
    <property type="match status" value="1"/>
</dbReference>
<dbReference type="SUPFAM" id="SSF48498">
    <property type="entry name" value="Tetracyclin repressor-like, C-terminal domain"/>
    <property type="match status" value="1"/>
</dbReference>
<dbReference type="Pfam" id="PF16925">
    <property type="entry name" value="TetR_C_13"/>
    <property type="match status" value="1"/>
</dbReference>
<dbReference type="InterPro" id="IPR001647">
    <property type="entry name" value="HTH_TetR"/>
</dbReference>
<evidence type="ECO:0000256" key="3">
    <source>
        <dbReference type="ARBA" id="ARBA00023163"/>
    </source>
</evidence>
<dbReference type="Pfam" id="PF00440">
    <property type="entry name" value="TetR_N"/>
    <property type="match status" value="1"/>
</dbReference>
<dbReference type="InterPro" id="IPR011075">
    <property type="entry name" value="TetR_C"/>
</dbReference>
<dbReference type="OrthoDB" id="270177at2"/>
<dbReference type="GO" id="GO:0003677">
    <property type="term" value="F:DNA binding"/>
    <property type="evidence" value="ECO:0007669"/>
    <property type="project" value="UniProtKB-UniRule"/>
</dbReference>
<organism evidence="6 7">
    <name type="scientific">Enhygromyxa salina</name>
    <dbReference type="NCBI Taxonomy" id="215803"/>
    <lineage>
        <taxon>Bacteria</taxon>
        <taxon>Pseudomonadati</taxon>
        <taxon>Myxococcota</taxon>
        <taxon>Polyangia</taxon>
        <taxon>Nannocystales</taxon>
        <taxon>Nannocystaceae</taxon>
        <taxon>Enhygromyxa</taxon>
    </lineage>
</organism>
<dbReference type="RefSeq" id="WP_106087833.1">
    <property type="nucleotide sequence ID" value="NZ_PVNL01000019.1"/>
</dbReference>
<dbReference type="PANTHER" id="PTHR47506:SF1">
    <property type="entry name" value="HTH-TYPE TRANSCRIPTIONAL REGULATOR YJDC"/>
    <property type="match status" value="1"/>
</dbReference>
<dbReference type="PANTHER" id="PTHR47506">
    <property type="entry name" value="TRANSCRIPTIONAL REGULATORY PROTEIN"/>
    <property type="match status" value="1"/>
</dbReference>
<dbReference type="Gene3D" id="1.10.357.10">
    <property type="entry name" value="Tetracycline Repressor, domain 2"/>
    <property type="match status" value="1"/>
</dbReference>
<feature type="DNA-binding region" description="H-T-H motif" evidence="4">
    <location>
        <begin position="29"/>
        <end position="48"/>
    </location>
</feature>
<dbReference type="PRINTS" id="PR00455">
    <property type="entry name" value="HTHTETR"/>
</dbReference>
<proteinExistence type="predicted"/>
<dbReference type="InterPro" id="IPR009057">
    <property type="entry name" value="Homeodomain-like_sf"/>
</dbReference>
<dbReference type="Proteomes" id="UP000238823">
    <property type="component" value="Unassembled WGS sequence"/>
</dbReference>
<evidence type="ECO:0000313" key="7">
    <source>
        <dbReference type="Proteomes" id="UP000238823"/>
    </source>
</evidence>